<dbReference type="InterPro" id="IPR046362">
    <property type="entry name" value="Zw10/DSL1_C_sf"/>
</dbReference>
<feature type="compositionally biased region" description="Basic residues" evidence="1">
    <location>
        <begin position="760"/>
        <end position="771"/>
    </location>
</feature>
<keyword evidence="4" id="KW-1185">Reference proteome</keyword>
<feature type="compositionally biased region" description="Polar residues" evidence="1">
    <location>
        <begin position="629"/>
        <end position="647"/>
    </location>
</feature>
<name>A0AAV5QP00_9ASCO</name>
<feature type="region of interest" description="Disordered" evidence="1">
    <location>
        <begin position="626"/>
        <end position="808"/>
    </location>
</feature>
<evidence type="ECO:0000259" key="2">
    <source>
        <dbReference type="Pfam" id="PF11989"/>
    </source>
</evidence>
<feature type="compositionally biased region" description="Polar residues" evidence="1">
    <location>
        <begin position="739"/>
        <end position="756"/>
    </location>
</feature>
<sequence>MVIATGLPGALAGQIDGEIASVNQQLESRLTILAENESSKHNLSVNYYTNPGNNNSNNGERELKLGLLDKIWVIKNLIKEVEFSYEQPFAFQFQSINYNVNKLDEKLGSLKNYINDVSYHQEVSKARTAPQLTPRNQILYPNGVENTVSLPGGFSDFSPEKLQNVSLTDQELISTDTTKDYSKNIIIIRLFENKINGFKTVYFQKLLELMDKFCQCHGAEDDSTVLVQVSHKLVNTYDDLIEESVTIEEFCEFLDENYHTLAMKNPSFKNDFDLKIHRFSTLVGENVGSKLLSVNQHQKKLELVKDDNSFKLVSTNDASVKKTFNAFITNMSQLLEFFILLPPFLRRSLLKPGKVDANSLFAKNELSGFINFNLLLLISGYNQCCIDQSNKRLLVTIKQDIITLIKLIYLLIKLKILNKNDFYFLNLDSNELNEKSTNELFIAYLNNLPTIELNDYNKNLWSGNINKLIDFHLDKKLNRIINEIKSYLTTFDTFDLIFHELIDRSEIDFREVKSVETPKLPPPPAPEPEVISKPSSPIKKSPRAHQRTFSGATNIMDSINENEQSIDSLLGSKIQEKTTEDSKRKNNRRTSVFALNAGRGSSNALFSQFQSPTISEDESPLELKIPQDRSFNQDALDSLIGKTSTPNLGPPTQPIIITQTVNGDRDPSHKSLQGPPSGITSPMSPVTPLSPFDFSSNSQRFSNIDKKRPDDDRKRFSKRFSSYQQHQQQGSGTDEDSGSIHSEGTADTSNAPSGTSLGRRASKRISKRLSKRFSTFSAEKPKDKAGSFDDSEDFDLDEDAWGGDDDLDLDLDLEMNDVNTTAHGIGLMKKDEKTVSKKRSSKSIVSFNSIDEELDDWGWGDDEEEEDLNLNESDILGGQDQKQGHNEADKETEDAVADFTVSSFKSTKIPDEIFGIIMNFVEYLTELSNKVNETQEISDFSITNEEIMNKINQLMDIFYLIGGYSKYDSKFLFYNDVYYLNILLKQKLINLKILFNPYTREELTKLSEPINPQVAFKGPVLFDEKIENYLTNIINLEKISFLRIYRKFQNFTNLSSPANGSNSSNMILTQLEFKFKEIFFAGGFQQLSINLKQLIVVNFLNEFYQLIINDILQISLISEHDSEELCKIISHMLRFVSFFGNLHAADDDTVEDYAQINEKDFAKETSEDVIFYKKNISNFSKLANFKIVVSSHLASIMENFYNGEFYNMETEELIHLIKSLFVESDIRRNAIKEIEEIRNISI</sequence>
<evidence type="ECO:0000256" key="1">
    <source>
        <dbReference type="SAM" id="MobiDB-lite"/>
    </source>
</evidence>
<organism evidence="3 4">
    <name type="scientific">Saccharomycopsis crataegensis</name>
    <dbReference type="NCBI Taxonomy" id="43959"/>
    <lineage>
        <taxon>Eukaryota</taxon>
        <taxon>Fungi</taxon>
        <taxon>Dikarya</taxon>
        <taxon>Ascomycota</taxon>
        <taxon>Saccharomycotina</taxon>
        <taxon>Saccharomycetes</taxon>
        <taxon>Saccharomycopsidaceae</taxon>
        <taxon>Saccharomycopsis</taxon>
    </lineage>
</organism>
<feature type="compositionally biased region" description="Low complexity" evidence="1">
    <location>
        <begin position="719"/>
        <end position="729"/>
    </location>
</feature>
<dbReference type="InterPro" id="IPR021876">
    <property type="entry name" value="Dsl1_C"/>
</dbReference>
<dbReference type="EMBL" id="BTFZ01000011">
    <property type="protein sequence ID" value="GMM36179.1"/>
    <property type="molecule type" value="Genomic_DNA"/>
</dbReference>
<evidence type="ECO:0000313" key="4">
    <source>
        <dbReference type="Proteomes" id="UP001360560"/>
    </source>
</evidence>
<feature type="compositionally biased region" description="Polar residues" evidence="1">
    <location>
        <begin position="547"/>
        <end position="557"/>
    </location>
</feature>
<feature type="compositionally biased region" description="Low complexity" evidence="1">
    <location>
        <begin position="528"/>
        <end position="539"/>
    </location>
</feature>
<feature type="compositionally biased region" description="Basic and acidic residues" evidence="1">
    <location>
        <begin position="703"/>
        <end position="714"/>
    </location>
</feature>
<dbReference type="Proteomes" id="UP001360560">
    <property type="component" value="Unassembled WGS sequence"/>
</dbReference>
<reference evidence="3 4" key="1">
    <citation type="journal article" date="2023" name="Elife">
        <title>Identification of key yeast species and microbe-microbe interactions impacting larval growth of Drosophila in the wild.</title>
        <authorList>
            <person name="Mure A."/>
            <person name="Sugiura Y."/>
            <person name="Maeda R."/>
            <person name="Honda K."/>
            <person name="Sakurai N."/>
            <person name="Takahashi Y."/>
            <person name="Watada M."/>
            <person name="Katoh T."/>
            <person name="Gotoh A."/>
            <person name="Gotoh Y."/>
            <person name="Taniguchi I."/>
            <person name="Nakamura K."/>
            <person name="Hayashi T."/>
            <person name="Katayama T."/>
            <person name="Uemura T."/>
            <person name="Hattori Y."/>
        </authorList>
    </citation>
    <scope>NUCLEOTIDE SEQUENCE [LARGE SCALE GENOMIC DNA]</scope>
    <source>
        <strain evidence="3 4">SC-9</strain>
    </source>
</reference>
<dbReference type="AlphaFoldDB" id="A0AAV5QP00"/>
<dbReference type="Pfam" id="PF11989">
    <property type="entry name" value="Dsl1_C"/>
    <property type="match status" value="1"/>
</dbReference>
<feature type="compositionally biased region" description="Polar residues" evidence="1">
    <location>
        <begin position="693"/>
        <end position="702"/>
    </location>
</feature>
<dbReference type="Gene3D" id="1.10.357.150">
    <property type="match status" value="1"/>
</dbReference>
<evidence type="ECO:0000313" key="3">
    <source>
        <dbReference type="EMBL" id="GMM36179.1"/>
    </source>
</evidence>
<feature type="region of interest" description="Disordered" evidence="1">
    <location>
        <begin position="515"/>
        <end position="557"/>
    </location>
</feature>
<feature type="compositionally biased region" description="Acidic residues" evidence="1">
    <location>
        <begin position="789"/>
        <end position="808"/>
    </location>
</feature>
<proteinExistence type="predicted"/>
<accession>A0AAV5QP00</accession>
<gene>
    <name evidence="3" type="ORF">DASC09_035040</name>
</gene>
<dbReference type="RefSeq" id="XP_064853175.1">
    <property type="nucleotide sequence ID" value="XM_064997103.1"/>
</dbReference>
<feature type="domain" description="Retrograde transport protein Dsl1 C-terminal" evidence="2">
    <location>
        <begin position="1179"/>
        <end position="1240"/>
    </location>
</feature>
<protein>
    <submittedName>
        <fullName evidence="3">Dsl1 protein</fullName>
    </submittedName>
</protein>
<comment type="caution">
    <text evidence="3">The sequence shown here is derived from an EMBL/GenBank/DDBJ whole genome shotgun (WGS) entry which is preliminary data.</text>
</comment>
<dbReference type="GeneID" id="90074154"/>